<evidence type="ECO:0000313" key="6">
    <source>
        <dbReference type="Proteomes" id="UP000008281"/>
    </source>
</evidence>
<feature type="region of interest" description="Disordered" evidence="2">
    <location>
        <begin position="118"/>
        <end position="143"/>
    </location>
</feature>
<dbReference type="HOGENOM" id="CLU_1134456_0_0_1"/>
<dbReference type="InterPro" id="IPR036529">
    <property type="entry name" value="KIX_dom_sf"/>
</dbReference>
<dbReference type="Proteomes" id="UP000008281">
    <property type="component" value="Unassembled WGS sequence"/>
</dbReference>
<dbReference type="GO" id="GO:0003712">
    <property type="term" value="F:transcription coregulator activity"/>
    <property type="evidence" value="ECO:0007669"/>
    <property type="project" value="InterPro"/>
</dbReference>
<dbReference type="RefSeq" id="XP_003103702.1">
    <property type="nucleotide sequence ID" value="XM_003103654.1"/>
</dbReference>
<reference evidence="4" key="1">
    <citation type="submission" date="2007-07" db="EMBL/GenBank/DDBJ databases">
        <title>PCAP assembly of the Caenorhabditis remanei genome.</title>
        <authorList>
            <consortium name="The Caenorhabditis remanei Sequencing Consortium"/>
            <person name="Wilson R.K."/>
        </authorList>
    </citation>
    <scope>NUCLEOTIDE SEQUENCE [LARGE SCALE GENOMIC DNA]</scope>
    <source>
        <strain evidence="4">PB4641</strain>
    </source>
</reference>
<feature type="domain" description="KIX" evidence="3">
    <location>
        <begin position="8"/>
        <end position="87"/>
    </location>
</feature>
<feature type="domain" description="KIX" evidence="3">
    <location>
        <begin position="133"/>
        <end position="212"/>
    </location>
</feature>
<keyword evidence="6" id="KW-1185">Reference proteome</keyword>
<dbReference type="GeneID" id="9819357"/>
<name>E3MJR6_CAERE</name>
<dbReference type="OMA" id="FMGLTQE"/>
<dbReference type="Gene3D" id="1.10.246.20">
    <property type="entry name" value="Coactivator CBP, KIX domain"/>
    <property type="match status" value="2"/>
</dbReference>
<dbReference type="AlphaFoldDB" id="E3MJR6"/>
<evidence type="ECO:0000259" key="3">
    <source>
        <dbReference type="PROSITE" id="PS50952"/>
    </source>
</evidence>
<dbReference type="InterPro" id="IPR003101">
    <property type="entry name" value="KIX_dom"/>
</dbReference>
<evidence type="ECO:0000313" key="4">
    <source>
        <dbReference type="EMBL" id="EFP03673.1"/>
    </source>
</evidence>
<keyword evidence="1" id="KW-0539">Nucleus</keyword>
<organism evidence="6">
    <name type="scientific">Caenorhabditis remanei</name>
    <name type="common">Caenorhabditis vulgaris</name>
    <dbReference type="NCBI Taxonomy" id="31234"/>
    <lineage>
        <taxon>Eukaryota</taxon>
        <taxon>Metazoa</taxon>
        <taxon>Ecdysozoa</taxon>
        <taxon>Nematoda</taxon>
        <taxon>Chromadorea</taxon>
        <taxon>Rhabditida</taxon>
        <taxon>Rhabditina</taxon>
        <taxon>Rhabditomorpha</taxon>
        <taxon>Rhabditoidea</taxon>
        <taxon>Rhabditidae</taxon>
        <taxon>Peloderinae</taxon>
        <taxon>Caenorhabditis</taxon>
    </lineage>
</organism>
<dbReference type="OrthoDB" id="899at2759"/>
<protein>
    <recommendedName>
        <fullName evidence="3">KIX domain-containing protein</fullName>
    </recommendedName>
</protein>
<dbReference type="Pfam" id="PF02172">
    <property type="entry name" value="KIX"/>
    <property type="match status" value="2"/>
</dbReference>
<proteinExistence type="predicted"/>
<dbReference type="Proteomes" id="UP000483820">
    <property type="component" value="Chromosome X"/>
</dbReference>
<dbReference type="SUPFAM" id="SSF47040">
    <property type="entry name" value="Kix domain of CBP (creb binding protein)"/>
    <property type="match status" value="2"/>
</dbReference>
<gene>
    <name evidence="4" type="ORF">CRE_19263</name>
    <name evidence="5" type="ORF">GCK72_025365</name>
</gene>
<dbReference type="eggNOG" id="KOG1778">
    <property type="taxonomic scope" value="Eukaryota"/>
</dbReference>
<dbReference type="PROSITE" id="PS50952">
    <property type="entry name" value="KIX"/>
    <property type="match status" value="2"/>
</dbReference>
<dbReference type="EMBL" id="DS268450">
    <property type="protein sequence ID" value="EFP03673.1"/>
    <property type="molecule type" value="Genomic_DNA"/>
</dbReference>
<accession>E3MJR6</accession>
<evidence type="ECO:0000313" key="7">
    <source>
        <dbReference type="Proteomes" id="UP000483820"/>
    </source>
</evidence>
<dbReference type="EMBL" id="WUAV01000006">
    <property type="protein sequence ID" value="KAF1748898.1"/>
    <property type="molecule type" value="Genomic_DNA"/>
</dbReference>
<evidence type="ECO:0000313" key="5">
    <source>
        <dbReference type="EMBL" id="KAF1748898.1"/>
    </source>
</evidence>
<dbReference type="CTD" id="9819357"/>
<reference evidence="5 7" key="2">
    <citation type="submission" date="2019-12" db="EMBL/GenBank/DDBJ databases">
        <title>Chromosome-level assembly of the Caenorhabditis remanei genome.</title>
        <authorList>
            <person name="Teterina A.A."/>
            <person name="Willis J.H."/>
            <person name="Phillips P.C."/>
        </authorList>
    </citation>
    <scope>NUCLEOTIDE SEQUENCE [LARGE SCALE GENOMIC DNA]</scope>
    <source>
        <strain evidence="5 7">PX506</strain>
        <tissue evidence="5">Whole organism</tissue>
    </source>
</reference>
<dbReference type="GO" id="GO:0006355">
    <property type="term" value="P:regulation of DNA-templated transcription"/>
    <property type="evidence" value="ECO:0007669"/>
    <property type="project" value="InterPro"/>
</dbReference>
<dbReference type="FunCoup" id="E3MJR6">
    <property type="interactions" value="1090"/>
</dbReference>
<evidence type="ECO:0000256" key="2">
    <source>
        <dbReference type="SAM" id="MobiDB-lite"/>
    </source>
</evidence>
<sequence length="245" mass="28544">MDIVPDLPDEENDVSRLNIGLRYYLIRKVIRVVVPRPDINAGYDARMIEFVAYVKYLEKKSFERAQTRDDYYALLARIIFRMQKQLATRPKGPADDPYGDIPLPHELADFMGLSQEELEEFDEEQNPQGPNANDEADSKETITGRVRQSVIDRLGTMLFPPPDPFAYFDGRMDTITEKLEEIEEEAYKQCEDRDDYFNIASLRAYRLQKEYKRSGESYVDRLVRYPVIFFQTETVDTGGDLLPDL</sequence>
<dbReference type="STRING" id="31234.E3MJR6"/>
<dbReference type="KEGG" id="crq:GCK72_025365"/>
<evidence type="ECO:0000256" key="1">
    <source>
        <dbReference type="ARBA" id="ARBA00023242"/>
    </source>
</evidence>